<gene>
    <name evidence="2" type="ORF">KIN20_011503</name>
</gene>
<sequence>MHREPPRTSTMRRPKDLHPGKQPFEFLLSLHRQHQVEELAALRTSTRSSSGGRHQSTGGDPTSTVEDLADDFDCGVATISRILKAAGKKWKSGWITHEVIQAQLLKRKTSLKNAESSCLHSVSGQGYHRRRERVCFRDPMSSKSMAVTMQMRNIVHVKRNLHTRLIVIVWREHSQLWGMLAKRPYHLLLLSIQGRRLTLQPLFPFPPPILCQSSLIRL</sequence>
<protein>
    <submittedName>
        <fullName evidence="2">Uncharacterized protein</fullName>
    </submittedName>
</protein>
<evidence type="ECO:0000313" key="2">
    <source>
        <dbReference type="EMBL" id="KAJ1354527.1"/>
    </source>
</evidence>
<dbReference type="Proteomes" id="UP001196413">
    <property type="component" value="Unassembled WGS sequence"/>
</dbReference>
<keyword evidence="3" id="KW-1185">Reference proteome</keyword>
<feature type="compositionally biased region" description="Low complexity" evidence="1">
    <location>
        <begin position="43"/>
        <end position="59"/>
    </location>
</feature>
<feature type="region of interest" description="Disordered" evidence="1">
    <location>
        <begin position="43"/>
        <end position="66"/>
    </location>
</feature>
<dbReference type="AlphaFoldDB" id="A0AAD5M9J4"/>
<proteinExistence type="predicted"/>
<evidence type="ECO:0000313" key="3">
    <source>
        <dbReference type="Proteomes" id="UP001196413"/>
    </source>
</evidence>
<accession>A0AAD5M9J4</accession>
<name>A0AAD5M9J4_PARTN</name>
<evidence type="ECO:0000256" key="1">
    <source>
        <dbReference type="SAM" id="MobiDB-lite"/>
    </source>
</evidence>
<dbReference type="EMBL" id="JAHQIW010002113">
    <property type="protein sequence ID" value="KAJ1354527.1"/>
    <property type="molecule type" value="Genomic_DNA"/>
</dbReference>
<comment type="caution">
    <text evidence="2">The sequence shown here is derived from an EMBL/GenBank/DDBJ whole genome shotgun (WGS) entry which is preliminary data.</text>
</comment>
<feature type="region of interest" description="Disordered" evidence="1">
    <location>
        <begin position="1"/>
        <end position="23"/>
    </location>
</feature>
<reference evidence="2" key="1">
    <citation type="submission" date="2021-06" db="EMBL/GenBank/DDBJ databases">
        <title>Parelaphostrongylus tenuis whole genome reference sequence.</title>
        <authorList>
            <person name="Garwood T.J."/>
            <person name="Larsen P.A."/>
            <person name="Fountain-Jones N.M."/>
            <person name="Garbe J.R."/>
            <person name="Macchietto M.G."/>
            <person name="Kania S.A."/>
            <person name="Gerhold R.W."/>
            <person name="Richards J.E."/>
            <person name="Wolf T.M."/>
        </authorList>
    </citation>
    <scope>NUCLEOTIDE SEQUENCE</scope>
    <source>
        <strain evidence="2">MNPRO001-30</strain>
        <tissue evidence="2">Meninges</tissue>
    </source>
</reference>
<organism evidence="2 3">
    <name type="scientific">Parelaphostrongylus tenuis</name>
    <name type="common">Meningeal worm</name>
    <dbReference type="NCBI Taxonomy" id="148309"/>
    <lineage>
        <taxon>Eukaryota</taxon>
        <taxon>Metazoa</taxon>
        <taxon>Ecdysozoa</taxon>
        <taxon>Nematoda</taxon>
        <taxon>Chromadorea</taxon>
        <taxon>Rhabditida</taxon>
        <taxon>Rhabditina</taxon>
        <taxon>Rhabditomorpha</taxon>
        <taxon>Strongyloidea</taxon>
        <taxon>Metastrongylidae</taxon>
        <taxon>Parelaphostrongylus</taxon>
    </lineage>
</organism>